<dbReference type="STRING" id="1552.A7L45_08955"/>
<dbReference type="EMBL" id="CP015756">
    <property type="protein sequence ID" value="APC40186.1"/>
    <property type="molecule type" value="Genomic_DNA"/>
</dbReference>
<organism evidence="13 14">
    <name type="scientific">Clostridium estertheticum subsp. estertheticum</name>
    <dbReference type="NCBI Taxonomy" id="1552"/>
    <lineage>
        <taxon>Bacteria</taxon>
        <taxon>Bacillati</taxon>
        <taxon>Bacillota</taxon>
        <taxon>Clostridia</taxon>
        <taxon>Eubacteriales</taxon>
        <taxon>Clostridiaceae</taxon>
        <taxon>Clostridium</taxon>
    </lineage>
</organism>
<evidence type="ECO:0000256" key="2">
    <source>
        <dbReference type="ARBA" id="ARBA00022475"/>
    </source>
</evidence>
<dbReference type="PROSITE" id="PS50885">
    <property type="entry name" value="HAMP"/>
    <property type="match status" value="1"/>
</dbReference>
<dbReference type="GO" id="GO:0005886">
    <property type="term" value="C:plasma membrane"/>
    <property type="evidence" value="ECO:0007669"/>
    <property type="project" value="UniProtKB-SubCell"/>
</dbReference>
<dbReference type="InterPro" id="IPR003660">
    <property type="entry name" value="HAMP_dom"/>
</dbReference>
<dbReference type="CDD" id="cd12912">
    <property type="entry name" value="PDC2_MCP_like"/>
    <property type="match status" value="1"/>
</dbReference>
<feature type="transmembrane region" description="Helical" evidence="10">
    <location>
        <begin position="291"/>
        <end position="314"/>
    </location>
</feature>
<keyword evidence="7 9" id="KW-0807">Transducer</keyword>
<dbReference type="KEGG" id="ceu:A7L45_08955"/>
<comment type="subcellular location">
    <subcellularLocation>
        <location evidence="1">Cell membrane</location>
        <topology evidence="1">Multi-pass membrane protein</topology>
    </subcellularLocation>
</comment>
<feature type="domain" description="Methyl-accepting transducer" evidence="11">
    <location>
        <begin position="386"/>
        <end position="643"/>
    </location>
</feature>
<evidence type="ECO:0000313" key="14">
    <source>
        <dbReference type="Proteomes" id="UP000182569"/>
    </source>
</evidence>
<keyword evidence="2" id="KW-1003">Cell membrane</keyword>
<comment type="similarity">
    <text evidence="8">Belongs to the methyl-accepting chemotaxis (MCP) protein family.</text>
</comment>
<protein>
    <submittedName>
        <fullName evidence="13">Chemotaxis protein</fullName>
    </submittedName>
</protein>
<dbReference type="InterPro" id="IPR033479">
    <property type="entry name" value="dCache_1"/>
</dbReference>
<keyword evidence="3" id="KW-0145">Chemotaxis</keyword>
<dbReference type="Pfam" id="PF00015">
    <property type="entry name" value="MCPsignal"/>
    <property type="match status" value="1"/>
</dbReference>
<keyword evidence="14" id="KW-1185">Reference proteome</keyword>
<dbReference type="SUPFAM" id="SSF103190">
    <property type="entry name" value="Sensory domain-like"/>
    <property type="match status" value="1"/>
</dbReference>
<evidence type="ECO:0000256" key="4">
    <source>
        <dbReference type="ARBA" id="ARBA00022692"/>
    </source>
</evidence>
<dbReference type="PANTHER" id="PTHR32089:SF112">
    <property type="entry name" value="LYSOZYME-LIKE PROTEIN-RELATED"/>
    <property type="match status" value="1"/>
</dbReference>
<sequence>MIKKFSFKMKLLFTILPAVIIGMLVLSYTAFYQFKKTMESEIISSRVETTNGLSENINSWLNGKLLEVRSSANTPTAKLINSNLGAVDKFNSERIKYLEKNYPGEYDNAAATLFNNDGKSRAQYSNGKLVNGDVSEKPWYKGLMSGAPYLISNPVVSKGTGKTLVVVGVPIKDPADKTIGTIISGVNLSYIQDKVKDFKFGEKGYSLLIGKDGTILVDPDKELVMKKKISDIADANMQALGKDMLQQKSGIFRFSNNNGKYIVFYNKVPLAGWSVASVVDESELFAPAQRMMITLLLITLLIVVILAFIIVLIAKRITSPLTKLSEFSEQIALGNLSNKLTINQNDEIGKVANSLNGTVASLKDMITSIGDSASEVGLLSNNLSLTTKESARGTEEVSQTMQEIASGAIKQAENAGKATRITSELVKDINEVLEQCRYMTNVVEKSMKVSNSGAQGIKDAVESMETIAKTNSYNVERTHDLLEQSKEIGQIVDVISDIAEQTNLLALNAAIEAARAGEHGKGFAVVADEVKKLAEQSGEASKRIVELINGVQNQVETIAVTMDKGTNEVVSGVQVAIQAGKNFDEIEKVFGELASTVRNMSQSTSNMSKKSDITVEAIDSFAAISEENSAATEQVTASTEEQTASMYKIGETANKLDDLVERLKETVNKFKL</sequence>
<dbReference type="GO" id="GO:0006935">
    <property type="term" value="P:chemotaxis"/>
    <property type="evidence" value="ECO:0007669"/>
    <property type="project" value="UniProtKB-KW"/>
</dbReference>
<evidence type="ECO:0000256" key="10">
    <source>
        <dbReference type="SAM" id="Phobius"/>
    </source>
</evidence>
<proteinExistence type="inferred from homology"/>
<evidence type="ECO:0000256" key="5">
    <source>
        <dbReference type="ARBA" id="ARBA00022989"/>
    </source>
</evidence>
<dbReference type="Gene3D" id="1.10.287.950">
    <property type="entry name" value="Methyl-accepting chemotaxis protein"/>
    <property type="match status" value="1"/>
</dbReference>
<keyword evidence="5 10" id="KW-1133">Transmembrane helix</keyword>
<dbReference type="CDD" id="cd12914">
    <property type="entry name" value="PDC1_DGC_like"/>
    <property type="match status" value="1"/>
</dbReference>
<evidence type="ECO:0000256" key="6">
    <source>
        <dbReference type="ARBA" id="ARBA00023136"/>
    </source>
</evidence>
<feature type="domain" description="HAMP" evidence="12">
    <location>
        <begin position="315"/>
        <end position="367"/>
    </location>
</feature>
<evidence type="ECO:0000256" key="3">
    <source>
        <dbReference type="ARBA" id="ARBA00022500"/>
    </source>
</evidence>
<dbReference type="SMART" id="SM00283">
    <property type="entry name" value="MA"/>
    <property type="match status" value="1"/>
</dbReference>
<gene>
    <name evidence="13" type="ORF">A7L45_08955</name>
</gene>
<evidence type="ECO:0000256" key="9">
    <source>
        <dbReference type="PROSITE-ProRule" id="PRU00284"/>
    </source>
</evidence>
<dbReference type="Pfam" id="PF02743">
    <property type="entry name" value="dCache_1"/>
    <property type="match status" value="1"/>
</dbReference>
<dbReference type="PROSITE" id="PS50111">
    <property type="entry name" value="CHEMOTAXIS_TRANSDUC_2"/>
    <property type="match status" value="1"/>
</dbReference>
<evidence type="ECO:0000313" key="13">
    <source>
        <dbReference type="EMBL" id="APC40186.1"/>
    </source>
</evidence>
<keyword evidence="6 10" id="KW-0472">Membrane</keyword>
<evidence type="ECO:0000256" key="7">
    <source>
        <dbReference type="ARBA" id="ARBA00023224"/>
    </source>
</evidence>
<dbReference type="AlphaFoldDB" id="A0A1J0GFN6"/>
<dbReference type="PANTHER" id="PTHR32089">
    <property type="entry name" value="METHYL-ACCEPTING CHEMOTAXIS PROTEIN MCPB"/>
    <property type="match status" value="1"/>
</dbReference>
<dbReference type="SUPFAM" id="SSF58104">
    <property type="entry name" value="Methyl-accepting chemotaxis protein (MCP) signaling domain"/>
    <property type="match status" value="1"/>
</dbReference>
<evidence type="ECO:0000259" key="12">
    <source>
        <dbReference type="PROSITE" id="PS50885"/>
    </source>
</evidence>
<accession>A0A1J0GFN6</accession>
<dbReference type="Proteomes" id="UP000182569">
    <property type="component" value="Chromosome"/>
</dbReference>
<dbReference type="InterPro" id="IPR004089">
    <property type="entry name" value="MCPsignal_dom"/>
</dbReference>
<dbReference type="SMART" id="SM00304">
    <property type="entry name" value="HAMP"/>
    <property type="match status" value="1"/>
</dbReference>
<keyword evidence="4 10" id="KW-0812">Transmembrane</keyword>
<evidence type="ECO:0000259" key="11">
    <source>
        <dbReference type="PROSITE" id="PS50111"/>
    </source>
</evidence>
<reference evidence="14" key="1">
    <citation type="journal article" date="2016" name="Front. Microbiol.">
        <title>Complete Genome Sequence of Clostridium estertheticum DSM 8809, a Microbe Identified in Spoiled Vacuum Packed Beef.</title>
        <authorList>
            <person name="Yu Z."/>
            <person name="Gunn L."/>
            <person name="Brennan E."/>
            <person name="Reid R."/>
            <person name="Wall P.G."/>
            <person name="Gaora O.P."/>
            <person name="Hurley D."/>
            <person name="Bolton D."/>
            <person name="Fanning S."/>
        </authorList>
    </citation>
    <scope>NUCLEOTIDE SEQUENCE [LARGE SCALE GENOMIC DNA]</scope>
    <source>
        <strain evidence="14">DSM 8809</strain>
    </source>
</reference>
<name>A0A1J0GFN6_9CLOT</name>
<evidence type="ECO:0000256" key="8">
    <source>
        <dbReference type="ARBA" id="ARBA00029447"/>
    </source>
</evidence>
<evidence type="ECO:0000256" key="1">
    <source>
        <dbReference type="ARBA" id="ARBA00004651"/>
    </source>
</evidence>
<dbReference type="CDD" id="cd11386">
    <property type="entry name" value="MCP_signal"/>
    <property type="match status" value="1"/>
</dbReference>
<dbReference type="Pfam" id="PF00672">
    <property type="entry name" value="HAMP"/>
    <property type="match status" value="1"/>
</dbReference>
<dbReference type="Gene3D" id="3.30.450.20">
    <property type="entry name" value="PAS domain"/>
    <property type="match status" value="1"/>
</dbReference>
<dbReference type="CDD" id="cd06225">
    <property type="entry name" value="HAMP"/>
    <property type="match status" value="1"/>
</dbReference>
<dbReference type="InterPro" id="IPR029151">
    <property type="entry name" value="Sensor-like_sf"/>
</dbReference>
<dbReference type="GO" id="GO:0007165">
    <property type="term" value="P:signal transduction"/>
    <property type="evidence" value="ECO:0007669"/>
    <property type="project" value="UniProtKB-KW"/>
</dbReference>